<name>A0A4R7TFE2_9ACTN</name>
<organism evidence="2 3">
    <name type="scientific">Kribbella voronezhensis</name>
    <dbReference type="NCBI Taxonomy" id="2512212"/>
    <lineage>
        <taxon>Bacteria</taxon>
        <taxon>Bacillati</taxon>
        <taxon>Actinomycetota</taxon>
        <taxon>Actinomycetes</taxon>
        <taxon>Propionibacteriales</taxon>
        <taxon>Kribbellaceae</taxon>
        <taxon>Kribbella</taxon>
    </lineage>
</organism>
<dbReference type="EMBL" id="SOCE01000001">
    <property type="protein sequence ID" value="TDU90158.1"/>
    <property type="molecule type" value="Genomic_DNA"/>
</dbReference>
<feature type="region of interest" description="Disordered" evidence="1">
    <location>
        <begin position="1"/>
        <end position="38"/>
    </location>
</feature>
<keyword evidence="3" id="KW-1185">Reference proteome</keyword>
<comment type="caution">
    <text evidence="2">The sequence shown here is derived from an EMBL/GenBank/DDBJ whole genome shotgun (WGS) entry which is preliminary data.</text>
</comment>
<dbReference type="OrthoDB" id="3828823at2"/>
<dbReference type="Proteomes" id="UP000295151">
    <property type="component" value="Unassembled WGS sequence"/>
</dbReference>
<feature type="compositionally biased region" description="Low complexity" evidence="1">
    <location>
        <begin position="1"/>
        <end position="21"/>
    </location>
</feature>
<dbReference type="AlphaFoldDB" id="A0A4R7TFE2"/>
<proteinExistence type="predicted"/>
<dbReference type="RefSeq" id="WP_133980108.1">
    <property type="nucleotide sequence ID" value="NZ_SOCE01000001.1"/>
</dbReference>
<evidence type="ECO:0000313" key="3">
    <source>
        <dbReference type="Proteomes" id="UP000295151"/>
    </source>
</evidence>
<protein>
    <submittedName>
        <fullName evidence="2">Uncharacterized protein</fullName>
    </submittedName>
</protein>
<gene>
    <name evidence="2" type="ORF">EV138_3742</name>
</gene>
<evidence type="ECO:0000256" key="1">
    <source>
        <dbReference type="SAM" id="MobiDB-lite"/>
    </source>
</evidence>
<accession>A0A4R7TFE2</accession>
<evidence type="ECO:0000313" key="2">
    <source>
        <dbReference type="EMBL" id="TDU90158.1"/>
    </source>
</evidence>
<reference evidence="2 3" key="1">
    <citation type="submission" date="2019-03" db="EMBL/GenBank/DDBJ databases">
        <title>Genomic Encyclopedia of Type Strains, Phase III (KMG-III): the genomes of soil and plant-associated and newly described type strains.</title>
        <authorList>
            <person name="Whitman W."/>
        </authorList>
    </citation>
    <scope>NUCLEOTIDE SEQUENCE [LARGE SCALE GENOMIC DNA]</scope>
    <source>
        <strain evidence="2 3">VKM Ac-2575</strain>
    </source>
</reference>
<sequence>MSIPLYLPSSRPLSRSRNPASPDGPVAAGRLTGVGEPVRRTPSDITLAVIFAELTAARAANQAERGTPRLGSAGGPRADRLLVSLETCVHALEDRNLPIPPTLRDELRLRRALYPTPRR</sequence>